<feature type="transmembrane region" description="Helical" evidence="8">
    <location>
        <begin position="359"/>
        <end position="376"/>
    </location>
</feature>
<evidence type="ECO:0000256" key="7">
    <source>
        <dbReference type="ARBA" id="ARBA00023136"/>
    </source>
</evidence>
<protein>
    <recommendedName>
        <fullName evidence="8">L-lactate permease</fullName>
    </recommendedName>
</protein>
<evidence type="ECO:0000256" key="5">
    <source>
        <dbReference type="ARBA" id="ARBA00022692"/>
    </source>
</evidence>
<keyword evidence="6 8" id="KW-1133">Transmembrane helix</keyword>
<feature type="transmembrane region" description="Helical" evidence="8">
    <location>
        <begin position="428"/>
        <end position="455"/>
    </location>
</feature>
<proteinExistence type="inferred from homology"/>
<evidence type="ECO:0000256" key="3">
    <source>
        <dbReference type="ARBA" id="ARBA00022448"/>
    </source>
</evidence>
<dbReference type="EMBL" id="FMWO01000088">
    <property type="protein sequence ID" value="SCZ86773.1"/>
    <property type="molecule type" value="Genomic_DNA"/>
</dbReference>
<feature type="transmembrane region" description="Helical" evidence="8">
    <location>
        <begin position="301"/>
        <end position="320"/>
    </location>
</feature>
<gene>
    <name evidence="9" type="ORF">NSMM_770002</name>
</gene>
<keyword evidence="5 8" id="KW-0812">Transmembrane</keyword>
<reference evidence="9 10" key="1">
    <citation type="submission" date="2016-10" db="EMBL/GenBank/DDBJ databases">
        <authorList>
            <person name="de Groot N.N."/>
        </authorList>
    </citation>
    <scope>NUCLEOTIDE SEQUENCE [LARGE SCALE GENOMIC DNA]</scope>
    <source>
        <strain evidence="9">1</strain>
    </source>
</reference>
<evidence type="ECO:0000256" key="4">
    <source>
        <dbReference type="ARBA" id="ARBA00022475"/>
    </source>
</evidence>
<dbReference type="PANTHER" id="PTHR30003:SF2">
    <property type="entry name" value="L-LACTATE PERMEASE"/>
    <property type="match status" value="1"/>
</dbReference>
<feature type="transmembrane region" description="Helical" evidence="8">
    <location>
        <begin position="220"/>
        <end position="238"/>
    </location>
</feature>
<evidence type="ECO:0000313" key="9">
    <source>
        <dbReference type="EMBL" id="SCZ86773.1"/>
    </source>
</evidence>
<dbReference type="PANTHER" id="PTHR30003">
    <property type="entry name" value="L-LACTATE PERMEASE"/>
    <property type="match status" value="1"/>
</dbReference>
<dbReference type="RefSeq" id="WP_090288023.1">
    <property type="nucleotide sequence ID" value="NZ_FMWO01000088.1"/>
</dbReference>
<feature type="transmembrane region" description="Helical" evidence="8">
    <location>
        <begin position="524"/>
        <end position="544"/>
    </location>
</feature>
<feature type="transmembrane region" description="Helical" evidence="8">
    <location>
        <begin position="109"/>
        <end position="127"/>
    </location>
</feature>
<dbReference type="InterPro" id="IPR003804">
    <property type="entry name" value="Lactate_perm"/>
</dbReference>
<accession>A0A1G5SHT5</accession>
<keyword evidence="4" id="KW-1003">Cell membrane</keyword>
<evidence type="ECO:0000256" key="6">
    <source>
        <dbReference type="ARBA" id="ARBA00022989"/>
    </source>
</evidence>
<sequence>MQETSIPINLWFWLLAVSPLLVMSFLLVKLRWTAQQAGAIGMLFAGTVAFFAFKTSAEVLAVAGAKGIWDSVSILLVIWPALFLHHTMNQSGGYEAMRQGVVKFSRNELFVIIALGWVFSSFLQGISGFGTPIVVVAPLLVAIGVKPIYAVAIPLIAHMWGKFFGTMAVGWLATLQVVTLDAPTIASTALQTAILLMIQVVLGGFWIVWMYGRLPAIKHAWPLVLIIAAIHGFGQIIVVIFDPVLSAFIPATAAMLALYPLSRWRRFAEPITNIPNRPAMQADLVKDFVDRKTPMQLSMSFAPYILLTLLTLSGSLIGPLKSALGQFKFGMSFPAVESGYGIINSAVDTYSAIAPMSNPGFFILVTALITVLVYRSRGYYKAWAIESSQPSPGLTKSLISSAIPASVPIIAFLVMARLMDHSGQNQVLAYGIAAVAPTYAFAFLSNGIGVIGAFATSSSTSSNVLLSDLQLTIAKLKGLPEATILAAQSAGGAIGNAIAPANLVLGASTTGISGKEGDIMRKTLSWTLVAFVLTGVATLVLLMLNL</sequence>
<name>A0A1G5SHT5_9PROT</name>
<comment type="subcellular location">
    <subcellularLocation>
        <location evidence="8">Cell inner membrane</location>
        <topology evidence="8">Multi-pass membrane protein</topology>
    </subcellularLocation>
    <subcellularLocation>
        <location evidence="1">Cell membrane</location>
        <topology evidence="1">Multi-pass membrane protein</topology>
    </subcellularLocation>
</comment>
<feature type="transmembrane region" description="Helical" evidence="8">
    <location>
        <begin position="397"/>
        <end position="416"/>
    </location>
</feature>
<feature type="transmembrane region" description="Helical" evidence="8">
    <location>
        <begin position="133"/>
        <end position="156"/>
    </location>
</feature>
<dbReference type="AlphaFoldDB" id="A0A1G5SHT5"/>
<evidence type="ECO:0000256" key="1">
    <source>
        <dbReference type="ARBA" id="ARBA00004651"/>
    </source>
</evidence>
<feature type="transmembrane region" description="Helical" evidence="8">
    <location>
        <begin position="68"/>
        <end position="88"/>
    </location>
</feature>
<dbReference type="GO" id="GO:0015295">
    <property type="term" value="F:solute:proton symporter activity"/>
    <property type="evidence" value="ECO:0007669"/>
    <property type="project" value="TreeGrafter"/>
</dbReference>
<evidence type="ECO:0000313" key="10">
    <source>
        <dbReference type="Proteomes" id="UP000198729"/>
    </source>
</evidence>
<keyword evidence="3 8" id="KW-0813">Transport</keyword>
<feature type="transmembrane region" description="Helical" evidence="8">
    <location>
        <begin position="6"/>
        <end position="28"/>
    </location>
</feature>
<feature type="transmembrane region" description="Helical" evidence="8">
    <location>
        <begin position="188"/>
        <end position="208"/>
    </location>
</feature>
<keyword evidence="8" id="KW-0997">Cell inner membrane</keyword>
<dbReference type="STRING" id="51642.NSMM_770002"/>
<feature type="transmembrane region" description="Helical" evidence="8">
    <location>
        <begin position="40"/>
        <end position="62"/>
    </location>
</feature>
<dbReference type="Pfam" id="PF02652">
    <property type="entry name" value="Lactate_perm"/>
    <property type="match status" value="1"/>
</dbReference>
<comment type="similarity">
    <text evidence="2 8">Belongs to the lactate permease family.</text>
</comment>
<keyword evidence="7 8" id="KW-0472">Membrane</keyword>
<dbReference type="GO" id="GO:0015129">
    <property type="term" value="F:lactate transmembrane transporter activity"/>
    <property type="evidence" value="ECO:0007669"/>
    <property type="project" value="UniProtKB-UniRule"/>
</dbReference>
<evidence type="ECO:0000256" key="8">
    <source>
        <dbReference type="RuleBase" id="RU365092"/>
    </source>
</evidence>
<feature type="transmembrane region" description="Helical" evidence="8">
    <location>
        <begin position="244"/>
        <end position="261"/>
    </location>
</feature>
<dbReference type="Proteomes" id="UP000198729">
    <property type="component" value="Unassembled WGS sequence"/>
</dbReference>
<organism evidence="9 10">
    <name type="scientific">Nitrosomonas mobilis</name>
    <dbReference type="NCBI Taxonomy" id="51642"/>
    <lineage>
        <taxon>Bacteria</taxon>
        <taxon>Pseudomonadati</taxon>
        <taxon>Pseudomonadota</taxon>
        <taxon>Betaproteobacteria</taxon>
        <taxon>Nitrosomonadales</taxon>
        <taxon>Nitrosomonadaceae</taxon>
        <taxon>Nitrosomonas</taxon>
    </lineage>
</organism>
<evidence type="ECO:0000256" key="2">
    <source>
        <dbReference type="ARBA" id="ARBA00010100"/>
    </source>
</evidence>
<comment type="function">
    <text evidence="8">Uptake of L-lactate across the membrane. Can also transport D-lactate and glycolate.</text>
</comment>
<feature type="transmembrane region" description="Helical" evidence="8">
    <location>
        <begin position="163"/>
        <end position="182"/>
    </location>
</feature>
<dbReference type="OrthoDB" id="9761056at2"/>
<keyword evidence="10" id="KW-1185">Reference proteome</keyword>
<dbReference type="GO" id="GO:0005886">
    <property type="term" value="C:plasma membrane"/>
    <property type="evidence" value="ECO:0007669"/>
    <property type="project" value="UniProtKB-SubCell"/>
</dbReference>